<comment type="similarity">
    <text evidence="1">Belongs to the LysR transcriptional regulatory family.</text>
</comment>
<dbReference type="InterPro" id="IPR000847">
    <property type="entry name" value="LysR_HTH_N"/>
</dbReference>
<dbReference type="CDD" id="cd08419">
    <property type="entry name" value="PBP2_CbbR_RubisCO_like"/>
    <property type="match status" value="1"/>
</dbReference>
<dbReference type="OrthoDB" id="7840053at2"/>
<sequence length="308" mass="32988">MRNITLKQLRLIDSAAKLGSFAAAAEANHVTPPAVTMQMRQLEEEIGLPLFDRDGRGLTPTAAGQELLLAARKVEAALAECREALVSLKSLDAGRVTVGVVSTAKYFAPRMLAAFARKHPKVELQLVVGNRRDIVAQFETGLFDVCVMGRPPEGLAIESDRIGAHPHVVVAPPDHPLAKKRRLAPQALAGETFLVREPGSGTRTLMESFFARAGLGPSIGMEIGSNETIKQAVMAGLGLAFISAHTIAAELADGRLTMLDVEGLPLERAWFVVRLESRRLLPAAQALRAFLAKEGGTFLPAVPKAKGR</sequence>
<evidence type="ECO:0000259" key="7">
    <source>
        <dbReference type="PROSITE" id="PS50931"/>
    </source>
</evidence>
<dbReference type="InterPro" id="IPR005119">
    <property type="entry name" value="LysR_subst-bd"/>
</dbReference>
<evidence type="ECO:0000256" key="2">
    <source>
        <dbReference type="ARBA" id="ARBA00023015"/>
    </source>
</evidence>
<keyword evidence="3" id="KW-0238">DNA-binding</keyword>
<dbReference type="PANTHER" id="PTHR30126">
    <property type="entry name" value="HTH-TYPE TRANSCRIPTIONAL REGULATOR"/>
    <property type="match status" value="1"/>
</dbReference>
<gene>
    <name evidence="8" type="ORF">CH338_10295</name>
</gene>
<evidence type="ECO:0000256" key="4">
    <source>
        <dbReference type="ARBA" id="ARBA00023163"/>
    </source>
</evidence>
<dbReference type="Proteomes" id="UP000248863">
    <property type="component" value="Unassembled WGS sequence"/>
</dbReference>
<dbReference type="EMBL" id="NPEU01000087">
    <property type="protein sequence ID" value="RAI39164.1"/>
    <property type="molecule type" value="Genomic_DNA"/>
</dbReference>
<evidence type="ECO:0000256" key="6">
    <source>
        <dbReference type="ARBA" id="ARBA00043141"/>
    </source>
</evidence>
<protein>
    <recommendedName>
        <fullName evidence="5">HTH-type transcriptional regulator CbbR</fullName>
    </recommendedName>
    <alternativeName>
        <fullName evidence="6">RuBisCO operon transcriptional regulator</fullName>
    </alternativeName>
</protein>
<dbReference type="GO" id="GO:0003700">
    <property type="term" value="F:DNA-binding transcription factor activity"/>
    <property type="evidence" value="ECO:0007669"/>
    <property type="project" value="InterPro"/>
</dbReference>
<dbReference type="PROSITE" id="PS50931">
    <property type="entry name" value="HTH_LYSR"/>
    <property type="match status" value="1"/>
</dbReference>
<keyword evidence="2" id="KW-0805">Transcription regulation</keyword>
<dbReference type="GO" id="GO:0000976">
    <property type="term" value="F:transcription cis-regulatory region binding"/>
    <property type="evidence" value="ECO:0007669"/>
    <property type="project" value="TreeGrafter"/>
</dbReference>
<dbReference type="Gene3D" id="1.10.10.10">
    <property type="entry name" value="Winged helix-like DNA-binding domain superfamily/Winged helix DNA-binding domain"/>
    <property type="match status" value="1"/>
</dbReference>
<dbReference type="PRINTS" id="PR00039">
    <property type="entry name" value="HTHLYSR"/>
</dbReference>
<dbReference type="Pfam" id="PF03466">
    <property type="entry name" value="LysR_substrate"/>
    <property type="match status" value="1"/>
</dbReference>
<dbReference type="PANTHER" id="PTHR30126:SF5">
    <property type="entry name" value="HTH-TYPE TRANSCRIPTIONAL ACTIVATOR CMPR"/>
    <property type="match status" value="1"/>
</dbReference>
<organism evidence="8 9">
    <name type="scientific">Rhodoplanes elegans</name>
    <dbReference type="NCBI Taxonomy" id="29408"/>
    <lineage>
        <taxon>Bacteria</taxon>
        <taxon>Pseudomonadati</taxon>
        <taxon>Pseudomonadota</taxon>
        <taxon>Alphaproteobacteria</taxon>
        <taxon>Hyphomicrobiales</taxon>
        <taxon>Nitrobacteraceae</taxon>
        <taxon>Rhodoplanes</taxon>
    </lineage>
</organism>
<dbReference type="AlphaFoldDB" id="A0A327KMI5"/>
<dbReference type="Pfam" id="PF00126">
    <property type="entry name" value="HTH_1"/>
    <property type="match status" value="1"/>
</dbReference>
<dbReference type="InterPro" id="IPR036390">
    <property type="entry name" value="WH_DNA-bd_sf"/>
</dbReference>
<name>A0A327KMI5_9BRAD</name>
<keyword evidence="9" id="KW-1185">Reference proteome</keyword>
<keyword evidence="4" id="KW-0804">Transcription</keyword>
<feature type="domain" description="HTH lysR-type" evidence="7">
    <location>
        <begin position="4"/>
        <end position="61"/>
    </location>
</feature>
<dbReference type="SUPFAM" id="SSF46785">
    <property type="entry name" value="Winged helix' DNA-binding domain"/>
    <property type="match status" value="1"/>
</dbReference>
<evidence type="ECO:0000313" key="8">
    <source>
        <dbReference type="EMBL" id="RAI39164.1"/>
    </source>
</evidence>
<dbReference type="SUPFAM" id="SSF53850">
    <property type="entry name" value="Periplasmic binding protein-like II"/>
    <property type="match status" value="1"/>
</dbReference>
<evidence type="ECO:0000313" key="9">
    <source>
        <dbReference type="Proteomes" id="UP000248863"/>
    </source>
</evidence>
<evidence type="ECO:0000256" key="3">
    <source>
        <dbReference type="ARBA" id="ARBA00023125"/>
    </source>
</evidence>
<evidence type="ECO:0000256" key="5">
    <source>
        <dbReference type="ARBA" id="ARBA00039279"/>
    </source>
</evidence>
<dbReference type="RefSeq" id="WP_111357010.1">
    <property type="nucleotide sequence ID" value="NZ_NHSK01000309.1"/>
</dbReference>
<proteinExistence type="inferred from homology"/>
<accession>A0A327KMI5</accession>
<dbReference type="Gene3D" id="3.40.190.290">
    <property type="match status" value="1"/>
</dbReference>
<evidence type="ECO:0000256" key="1">
    <source>
        <dbReference type="ARBA" id="ARBA00009437"/>
    </source>
</evidence>
<dbReference type="InterPro" id="IPR036388">
    <property type="entry name" value="WH-like_DNA-bd_sf"/>
</dbReference>
<comment type="caution">
    <text evidence="8">The sequence shown here is derived from an EMBL/GenBank/DDBJ whole genome shotgun (WGS) entry which is preliminary data.</text>
</comment>
<reference evidence="8 9" key="1">
    <citation type="submission" date="2017-07" db="EMBL/GenBank/DDBJ databases">
        <title>Draft Genome Sequences of Select Purple Nonsulfur Bacteria.</title>
        <authorList>
            <person name="Lasarre B."/>
            <person name="Mckinlay J.B."/>
        </authorList>
    </citation>
    <scope>NUCLEOTIDE SEQUENCE [LARGE SCALE GENOMIC DNA]</scope>
    <source>
        <strain evidence="8 9">DSM 11907</strain>
    </source>
</reference>